<comment type="similarity">
    <text evidence="1">Belongs to the bacterial solute-binding protein 9 family.</text>
</comment>
<organism evidence="6 7">
    <name type="scientific">Arcobacter cloacae</name>
    <dbReference type="NCBI Taxonomy" id="1054034"/>
    <lineage>
        <taxon>Bacteria</taxon>
        <taxon>Pseudomonadati</taxon>
        <taxon>Campylobacterota</taxon>
        <taxon>Epsilonproteobacteria</taxon>
        <taxon>Campylobacterales</taxon>
        <taxon>Arcobacteraceae</taxon>
        <taxon>Arcobacter</taxon>
    </lineage>
</organism>
<dbReference type="InterPro" id="IPR006127">
    <property type="entry name" value="ZnuA-like"/>
</dbReference>
<dbReference type="AlphaFoldDB" id="A0A4Q0ZC43"/>
<dbReference type="Gene3D" id="3.40.50.1980">
    <property type="entry name" value="Nitrogenase molybdenum iron protein domain"/>
    <property type="match status" value="2"/>
</dbReference>
<evidence type="ECO:0000256" key="3">
    <source>
        <dbReference type="ARBA" id="ARBA00022729"/>
    </source>
</evidence>
<evidence type="ECO:0000256" key="2">
    <source>
        <dbReference type="ARBA" id="ARBA00022448"/>
    </source>
</evidence>
<proteinExistence type="inferred from homology"/>
<accession>A0A4Q0ZC43</accession>
<keyword evidence="2" id="KW-0813">Transport</keyword>
<feature type="region of interest" description="Disordered" evidence="4">
    <location>
        <begin position="113"/>
        <end position="144"/>
    </location>
</feature>
<evidence type="ECO:0000313" key="6">
    <source>
        <dbReference type="EMBL" id="RXJ83452.1"/>
    </source>
</evidence>
<gene>
    <name evidence="6" type="ORF">CRU90_09555</name>
</gene>
<dbReference type="GO" id="GO:0030001">
    <property type="term" value="P:metal ion transport"/>
    <property type="evidence" value="ECO:0007669"/>
    <property type="project" value="InterPro"/>
</dbReference>
<dbReference type="SUPFAM" id="SSF53807">
    <property type="entry name" value="Helical backbone' metal receptor"/>
    <property type="match status" value="1"/>
</dbReference>
<feature type="signal peptide" evidence="5">
    <location>
        <begin position="1"/>
        <end position="17"/>
    </location>
</feature>
<evidence type="ECO:0000313" key="7">
    <source>
        <dbReference type="Proteomes" id="UP000290870"/>
    </source>
</evidence>
<evidence type="ECO:0000256" key="4">
    <source>
        <dbReference type="SAM" id="MobiDB-lite"/>
    </source>
</evidence>
<dbReference type="OrthoDB" id="9810636at2"/>
<dbReference type="EMBL" id="PDJZ01000011">
    <property type="protein sequence ID" value="RXJ83452.1"/>
    <property type="molecule type" value="Genomic_DNA"/>
</dbReference>
<feature type="chain" id="PRO_5020600586" evidence="5">
    <location>
        <begin position="18"/>
        <end position="303"/>
    </location>
</feature>
<dbReference type="InterPro" id="IPR050492">
    <property type="entry name" value="Bact_metal-bind_prot9"/>
</dbReference>
<sequence>MKKIIFLFIALVSFLYASKPELTVNILPQKYFVEKIVKDKYDINVMVKPGASPHNYEPKPSQMKSLMNSKAYFLVGDPFEKVWIKKFKQNVKNTLFVDTTIGVEKIEMVAHTHHEEEDDHKGHNHSNKHEHKHEHKDKHEHTGLDPHIWLDPASVKIQAKNIYEAMIKIDAQNSDFFKANYEEFIKELDALDAEIKNILAPYKDKAFMVFHPSWGYFAKRYEIEQISIEVEGKEPKPNELVELVEEAKKHDIKIVFVSPQFSQSSAKTISNSIGANVVAINPLSDDWHNNMLTVAKEIANSYK</sequence>
<protein>
    <submittedName>
        <fullName evidence="6">Cation ABC transporter substrate-binding protein</fullName>
    </submittedName>
</protein>
<comment type="caution">
    <text evidence="6">The sequence shown here is derived from an EMBL/GenBank/DDBJ whole genome shotgun (WGS) entry which is preliminary data.</text>
</comment>
<feature type="compositionally biased region" description="Basic residues" evidence="4">
    <location>
        <begin position="122"/>
        <end position="136"/>
    </location>
</feature>
<reference evidence="6 7" key="1">
    <citation type="submission" date="2017-10" db="EMBL/GenBank/DDBJ databases">
        <title>Genomics of the genus Arcobacter.</title>
        <authorList>
            <person name="Perez-Cataluna A."/>
            <person name="Figueras M.J."/>
        </authorList>
    </citation>
    <scope>NUCLEOTIDE SEQUENCE [LARGE SCALE GENOMIC DNA]</scope>
    <source>
        <strain evidence="6 7">F26</strain>
    </source>
</reference>
<dbReference type="Pfam" id="PF01297">
    <property type="entry name" value="ZnuA"/>
    <property type="match status" value="1"/>
</dbReference>
<name>A0A4Q0ZC43_9BACT</name>
<dbReference type="GO" id="GO:0046872">
    <property type="term" value="F:metal ion binding"/>
    <property type="evidence" value="ECO:0007669"/>
    <property type="project" value="InterPro"/>
</dbReference>
<evidence type="ECO:0000256" key="5">
    <source>
        <dbReference type="SAM" id="SignalP"/>
    </source>
</evidence>
<keyword evidence="3 5" id="KW-0732">Signal</keyword>
<evidence type="ECO:0000256" key="1">
    <source>
        <dbReference type="ARBA" id="ARBA00011028"/>
    </source>
</evidence>
<dbReference type="PANTHER" id="PTHR42953">
    <property type="entry name" value="HIGH-AFFINITY ZINC UPTAKE SYSTEM PROTEIN ZNUA-RELATED"/>
    <property type="match status" value="1"/>
</dbReference>
<dbReference type="RefSeq" id="WP_128987061.1">
    <property type="nucleotide sequence ID" value="NZ_PDJZ01000011.1"/>
</dbReference>
<dbReference type="PANTHER" id="PTHR42953:SF3">
    <property type="entry name" value="HIGH-AFFINITY ZINC UPTAKE SYSTEM PROTEIN ZNUA"/>
    <property type="match status" value="1"/>
</dbReference>
<dbReference type="Proteomes" id="UP000290870">
    <property type="component" value="Unassembled WGS sequence"/>
</dbReference>